<gene>
    <name evidence="13" type="primary">lolB</name>
    <name evidence="13" type="ORF">HII17_17270</name>
</gene>
<dbReference type="InterPro" id="IPR004565">
    <property type="entry name" value="OM_lipoprot_LolB"/>
</dbReference>
<protein>
    <recommendedName>
        <fullName evidence="4">Outer-membrane lipoprotein LolB</fullName>
    </recommendedName>
</protein>
<evidence type="ECO:0000256" key="12">
    <source>
        <dbReference type="ARBA" id="ARBA00023288"/>
    </source>
</evidence>
<keyword evidence="7" id="KW-0653">Protein transport</keyword>
<evidence type="ECO:0000256" key="7">
    <source>
        <dbReference type="ARBA" id="ARBA00022927"/>
    </source>
</evidence>
<dbReference type="RefSeq" id="WP_169076624.1">
    <property type="nucleotide sequence ID" value="NZ_JABBXH010000007.1"/>
</dbReference>
<evidence type="ECO:0000313" key="14">
    <source>
        <dbReference type="Proteomes" id="UP000568664"/>
    </source>
</evidence>
<dbReference type="GO" id="GO:0015031">
    <property type="term" value="P:protein transport"/>
    <property type="evidence" value="ECO:0007669"/>
    <property type="project" value="UniProtKB-KW"/>
</dbReference>
<keyword evidence="11" id="KW-0998">Cell outer membrane</keyword>
<dbReference type="SUPFAM" id="SSF89392">
    <property type="entry name" value="Prokaryotic lipoproteins and lipoprotein localization factors"/>
    <property type="match status" value="1"/>
</dbReference>
<evidence type="ECO:0000256" key="2">
    <source>
        <dbReference type="ARBA" id="ARBA00009696"/>
    </source>
</evidence>
<evidence type="ECO:0000256" key="11">
    <source>
        <dbReference type="ARBA" id="ARBA00023237"/>
    </source>
</evidence>
<evidence type="ECO:0000313" key="13">
    <source>
        <dbReference type="EMBL" id="NMP33307.1"/>
    </source>
</evidence>
<dbReference type="NCBIfam" id="TIGR00548">
    <property type="entry name" value="lolB"/>
    <property type="match status" value="1"/>
</dbReference>
<comment type="subunit">
    <text evidence="3">Monomer.</text>
</comment>
<dbReference type="GO" id="GO:0009279">
    <property type="term" value="C:cell outer membrane"/>
    <property type="evidence" value="ECO:0007669"/>
    <property type="project" value="UniProtKB-SubCell"/>
</dbReference>
<keyword evidence="10" id="KW-0143">Chaperone</keyword>
<comment type="similarity">
    <text evidence="2">Belongs to the LolB family.</text>
</comment>
<comment type="caution">
    <text evidence="13">The sequence shown here is derived from an EMBL/GenBank/DDBJ whole genome shotgun (WGS) entry which is preliminary data.</text>
</comment>
<name>A0A7Y0LFK1_9GAMM</name>
<dbReference type="Proteomes" id="UP000568664">
    <property type="component" value="Unassembled WGS sequence"/>
</dbReference>
<keyword evidence="9" id="KW-0564">Palmitate</keyword>
<dbReference type="InterPro" id="IPR029046">
    <property type="entry name" value="LolA/LolB/LppX"/>
</dbReference>
<keyword evidence="5" id="KW-0813">Transport</keyword>
<evidence type="ECO:0000256" key="9">
    <source>
        <dbReference type="ARBA" id="ARBA00023139"/>
    </source>
</evidence>
<keyword evidence="14" id="KW-1185">Reference proteome</keyword>
<dbReference type="PROSITE" id="PS51257">
    <property type="entry name" value="PROKAR_LIPOPROTEIN"/>
    <property type="match status" value="1"/>
</dbReference>
<keyword evidence="8" id="KW-0472">Membrane</keyword>
<keyword evidence="6" id="KW-0732">Signal</keyword>
<keyword evidence="12 13" id="KW-0449">Lipoprotein</keyword>
<evidence type="ECO:0000256" key="5">
    <source>
        <dbReference type="ARBA" id="ARBA00022448"/>
    </source>
</evidence>
<comment type="subcellular location">
    <subcellularLocation>
        <location evidence="1">Cell outer membrane</location>
        <topology evidence="1">Lipid-anchor</topology>
    </subcellularLocation>
</comment>
<evidence type="ECO:0000256" key="3">
    <source>
        <dbReference type="ARBA" id="ARBA00011245"/>
    </source>
</evidence>
<dbReference type="EMBL" id="JABBXH010000007">
    <property type="protein sequence ID" value="NMP33307.1"/>
    <property type="molecule type" value="Genomic_DNA"/>
</dbReference>
<evidence type="ECO:0000256" key="8">
    <source>
        <dbReference type="ARBA" id="ARBA00023136"/>
    </source>
</evidence>
<evidence type="ECO:0000256" key="1">
    <source>
        <dbReference type="ARBA" id="ARBA00004459"/>
    </source>
</evidence>
<evidence type="ECO:0000256" key="10">
    <source>
        <dbReference type="ARBA" id="ARBA00023186"/>
    </source>
</evidence>
<dbReference type="Pfam" id="PF03550">
    <property type="entry name" value="LolB"/>
    <property type="match status" value="1"/>
</dbReference>
<organism evidence="13 14">
    <name type="scientific">Thalassotalea algicola</name>
    <dbReference type="NCBI Taxonomy" id="2716224"/>
    <lineage>
        <taxon>Bacteria</taxon>
        <taxon>Pseudomonadati</taxon>
        <taxon>Pseudomonadota</taxon>
        <taxon>Gammaproteobacteria</taxon>
        <taxon>Alteromonadales</taxon>
        <taxon>Colwelliaceae</taxon>
        <taxon>Thalassotalea</taxon>
    </lineage>
</organism>
<sequence length="212" mass="24738">MYKYLSPTFLYKHSFKTQLSTLILLLLQGCTQLPDSQAPQKVNVTNRAKIVNGMESWQIKGQIAFLQQNKRQKASLNWHKKYNNQTLNLTTYLGINVLNLETTDGIHTLEVDGKTYHSDDLDRLIWQLTGLLFPSQALPYWIKGVPFSPQDQIKLDQNTALPKQLTSYYNNRQWQIQYKNYKQFKGIDLPTSLTVQQDGFTIKLAIRHWQFN</sequence>
<dbReference type="AlphaFoldDB" id="A0A7Y0LFK1"/>
<evidence type="ECO:0000256" key="6">
    <source>
        <dbReference type="ARBA" id="ARBA00022729"/>
    </source>
</evidence>
<dbReference type="Gene3D" id="2.50.20.10">
    <property type="entry name" value="Lipoprotein localisation LolA/LolB/LppX"/>
    <property type="match status" value="1"/>
</dbReference>
<proteinExistence type="inferred from homology"/>
<dbReference type="CDD" id="cd16326">
    <property type="entry name" value="LolB"/>
    <property type="match status" value="1"/>
</dbReference>
<reference evidence="13 14" key="1">
    <citation type="submission" date="2020-04" db="EMBL/GenBank/DDBJ databases">
        <title>Thalassotalea sp. M1531, isolated from the surface of marine red alga.</title>
        <authorList>
            <person name="Pang L."/>
            <person name="Lu D.-C."/>
        </authorList>
    </citation>
    <scope>NUCLEOTIDE SEQUENCE [LARGE SCALE GENOMIC DNA]</scope>
    <source>
        <strain evidence="13 14">M1531</strain>
    </source>
</reference>
<evidence type="ECO:0000256" key="4">
    <source>
        <dbReference type="ARBA" id="ARBA00016202"/>
    </source>
</evidence>
<accession>A0A7Y0LFK1</accession>